<organism evidence="2 3">
    <name type="scientific">Paraphaeosphaeria minitans</name>
    <dbReference type="NCBI Taxonomy" id="565426"/>
    <lineage>
        <taxon>Eukaryota</taxon>
        <taxon>Fungi</taxon>
        <taxon>Dikarya</taxon>
        <taxon>Ascomycota</taxon>
        <taxon>Pezizomycotina</taxon>
        <taxon>Dothideomycetes</taxon>
        <taxon>Pleosporomycetidae</taxon>
        <taxon>Pleosporales</taxon>
        <taxon>Massarineae</taxon>
        <taxon>Didymosphaeriaceae</taxon>
        <taxon>Paraphaeosphaeria</taxon>
    </lineage>
</organism>
<evidence type="ECO:0000313" key="3">
    <source>
        <dbReference type="Proteomes" id="UP000756921"/>
    </source>
</evidence>
<sequence>MRQRAASLGTNVHSAASLVPRPEDATTSRASHDRLVTTIPQSPIPNPNQSSDQNSVREYLNSRGTRSLLDNIPAPDQVRFDDQGVLHNAPHGRLLIGHHAETGDAIYAYIRPSSASQRVVFSAEDTRGQPIVGISHGDVARQRILYPFNKTFPQDGRCLGRADKARLAIVVRWYFIATGRTKLRSPKSLQTFCKQFRSALRYIANRSESTAGRLPRNPSGQEDDLRSAGGTHVDESDIQSALLATMLSPSP</sequence>
<evidence type="ECO:0000256" key="1">
    <source>
        <dbReference type="SAM" id="MobiDB-lite"/>
    </source>
</evidence>
<evidence type="ECO:0000313" key="2">
    <source>
        <dbReference type="EMBL" id="KAF9728388.1"/>
    </source>
</evidence>
<dbReference type="EMBL" id="WJXW01000020">
    <property type="protein sequence ID" value="KAF9728388.1"/>
    <property type="molecule type" value="Genomic_DNA"/>
</dbReference>
<dbReference type="OrthoDB" id="3776883at2759"/>
<dbReference type="Proteomes" id="UP000756921">
    <property type="component" value="Unassembled WGS sequence"/>
</dbReference>
<comment type="caution">
    <text evidence="2">The sequence shown here is derived from an EMBL/GenBank/DDBJ whole genome shotgun (WGS) entry which is preliminary data.</text>
</comment>
<name>A0A9P6G480_9PLEO</name>
<gene>
    <name evidence="2" type="ORF">PMIN01_13521</name>
</gene>
<protein>
    <submittedName>
        <fullName evidence="2">Uncharacterized protein</fullName>
    </submittedName>
</protein>
<reference evidence="2" key="1">
    <citation type="journal article" date="2020" name="Mol. Plant Microbe Interact.">
        <title>Genome Sequence of the Biocontrol Agent Coniothyrium minitans strain Conio (IMI 134523).</title>
        <authorList>
            <person name="Patel D."/>
            <person name="Shittu T.A."/>
            <person name="Baroncelli R."/>
            <person name="Muthumeenakshi S."/>
            <person name="Osborne T.H."/>
            <person name="Janganan T.K."/>
            <person name="Sreenivasaprasad S."/>
        </authorList>
    </citation>
    <scope>NUCLEOTIDE SEQUENCE</scope>
    <source>
        <strain evidence="2">Conio</strain>
    </source>
</reference>
<keyword evidence="3" id="KW-1185">Reference proteome</keyword>
<dbReference type="AlphaFoldDB" id="A0A9P6G480"/>
<feature type="region of interest" description="Disordered" evidence="1">
    <location>
        <begin position="207"/>
        <end position="234"/>
    </location>
</feature>
<proteinExistence type="predicted"/>
<accession>A0A9P6G480</accession>
<feature type="region of interest" description="Disordered" evidence="1">
    <location>
        <begin position="1"/>
        <end position="57"/>
    </location>
</feature>
<feature type="compositionally biased region" description="Basic and acidic residues" evidence="1">
    <location>
        <begin position="21"/>
        <end position="35"/>
    </location>
</feature>